<comment type="caution">
    <text evidence="11">The sequence shown here is derived from an EMBL/GenBank/DDBJ whole genome shotgun (WGS) entry which is preliminary data.</text>
</comment>
<dbReference type="Gene3D" id="3.90.70.10">
    <property type="entry name" value="Cysteine proteinases"/>
    <property type="match status" value="2"/>
</dbReference>
<feature type="region of interest" description="Disordered" evidence="9">
    <location>
        <begin position="320"/>
        <end position="386"/>
    </location>
</feature>
<dbReference type="PANTHER" id="PTHR23323:SF26">
    <property type="entry name" value="VACUOLAR PROTEIN SORTING-ASSOCIATED PROTEIN 18 HOMOLOG"/>
    <property type="match status" value="1"/>
</dbReference>
<evidence type="ECO:0000256" key="8">
    <source>
        <dbReference type="SAM" id="Coils"/>
    </source>
</evidence>
<dbReference type="GO" id="GO:0004843">
    <property type="term" value="F:cysteine-type deubiquitinase activity"/>
    <property type="evidence" value="ECO:0007669"/>
    <property type="project" value="InterPro"/>
</dbReference>
<reference evidence="11 12" key="1">
    <citation type="submission" date="2017-05" db="EMBL/GenBank/DDBJ databases">
        <title>Genome sequence for an aflatoxigenic pathogen of Argentinian peanut, Aspergillus arachidicola.</title>
        <authorList>
            <person name="Moore G."/>
            <person name="Beltz S.B."/>
            <person name="Mack B.M."/>
        </authorList>
    </citation>
    <scope>NUCLEOTIDE SEQUENCE [LARGE SCALE GENOMIC DNA]</scope>
    <source>
        <strain evidence="11 12">CBS 117610</strain>
    </source>
</reference>
<keyword evidence="4" id="KW-0862">Zinc</keyword>
<dbReference type="GO" id="GO:0030897">
    <property type="term" value="C:HOPS complex"/>
    <property type="evidence" value="ECO:0007669"/>
    <property type="project" value="TreeGrafter"/>
</dbReference>
<dbReference type="Proteomes" id="UP000231358">
    <property type="component" value="Unassembled WGS sequence"/>
</dbReference>
<dbReference type="GO" id="GO:0006886">
    <property type="term" value="P:intracellular protein transport"/>
    <property type="evidence" value="ECO:0007669"/>
    <property type="project" value="UniProtKB-UniRule"/>
</dbReference>
<evidence type="ECO:0000256" key="6">
    <source>
        <dbReference type="ARBA" id="ARBA00029433"/>
    </source>
</evidence>
<dbReference type="InterPro" id="IPR038765">
    <property type="entry name" value="Papain-like_cys_pep_sf"/>
</dbReference>
<evidence type="ECO:0000256" key="9">
    <source>
        <dbReference type="SAM" id="MobiDB-lite"/>
    </source>
</evidence>
<accession>A0A2G7FSP2</accession>
<feature type="compositionally biased region" description="Polar residues" evidence="9">
    <location>
        <begin position="346"/>
        <end position="359"/>
    </location>
</feature>
<dbReference type="GO" id="GO:0048284">
    <property type="term" value="P:organelle fusion"/>
    <property type="evidence" value="ECO:0007669"/>
    <property type="project" value="TreeGrafter"/>
</dbReference>
<dbReference type="InterPro" id="IPR028889">
    <property type="entry name" value="USP"/>
</dbReference>
<dbReference type="PROSITE" id="PS50235">
    <property type="entry name" value="USP_3"/>
    <property type="match status" value="1"/>
</dbReference>
<keyword evidence="3" id="KW-0863">Zinc-finger</keyword>
<dbReference type="EMBL" id="NEXV01000434">
    <property type="protein sequence ID" value="PIG83630.1"/>
    <property type="molecule type" value="Genomic_DNA"/>
</dbReference>
<evidence type="ECO:0000256" key="1">
    <source>
        <dbReference type="ARBA" id="ARBA00010454"/>
    </source>
</evidence>
<feature type="region of interest" description="Disordered" evidence="9">
    <location>
        <begin position="1"/>
        <end position="24"/>
    </location>
</feature>
<feature type="compositionally biased region" description="Basic and acidic residues" evidence="9">
    <location>
        <begin position="9"/>
        <end position="23"/>
    </location>
</feature>
<name>A0A2G7FSP2_9EURO</name>
<keyword evidence="12" id="KW-1185">Reference proteome</keyword>
<dbReference type="InterPro" id="IPR000547">
    <property type="entry name" value="Clathrin_H-chain/VPS_repeat"/>
</dbReference>
<feature type="coiled-coil region" evidence="8">
    <location>
        <begin position="1466"/>
        <end position="1500"/>
    </location>
</feature>
<comment type="subcellular location">
    <subcellularLocation>
        <location evidence="6">Endomembrane system</location>
        <topology evidence="6">Peripheral membrane protein</topology>
        <orientation evidence="6">Cytoplasmic side</orientation>
    </subcellularLocation>
</comment>
<comment type="similarity">
    <text evidence="1">Belongs to the VPS18 family.</text>
</comment>
<dbReference type="GO" id="GO:0007033">
    <property type="term" value="P:vacuole organization"/>
    <property type="evidence" value="ECO:0007669"/>
    <property type="project" value="TreeGrafter"/>
</dbReference>
<evidence type="ECO:0000313" key="11">
    <source>
        <dbReference type="EMBL" id="PIG83630.1"/>
    </source>
</evidence>
<dbReference type="Pfam" id="PF00443">
    <property type="entry name" value="UCH"/>
    <property type="match status" value="1"/>
</dbReference>
<gene>
    <name evidence="11" type="ORF">AARAC_009637</name>
</gene>
<dbReference type="InterPro" id="IPR058919">
    <property type="entry name" value="Pep3/Vps18_RING_C"/>
</dbReference>
<protein>
    <submittedName>
        <fullName evidence="11">Vacuolar protein sorting protein DigA</fullName>
    </submittedName>
</protein>
<dbReference type="Pfam" id="PF26148">
    <property type="entry name" value="VPS18_RING_C"/>
    <property type="match status" value="1"/>
</dbReference>
<dbReference type="GO" id="GO:0016579">
    <property type="term" value="P:protein deubiquitination"/>
    <property type="evidence" value="ECO:0007669"/>
    <property type="project" value="InterPro"/>
</dbReference>
<evidence type="ECO:0000256" key="2">
    <source>
        <dbReference type="ARBA" id="ARBA00022723"/>
    </source>
</evidence>
<evidence type="ECO:0000256" key="7">
    <source>
        <dbReference type="PROSITE-ProRule" id="PRU01006"/>
    </source>
</evidence>
<keyword evidence="2" id="KW-0479">Metal-binding</keyword>
<evidence type="ECO:0000313" key="12">
    <source>
        <dbReference type="Proteomes" id="UP000231358"/>
    </source>
</evidence>
<dbReference type="CDD" id="cd02670">
    <property type="entry name" value="Peptidase_C19N"/>
    <property type="match status" value="1"/>
</dbReference>
<dbReference type="GO" id="GO:0030674">
    <property type="term" value="F:protein-macromolecule adaptor activity"/>
    <property type="evidence" value="ECO:0007669"/>
    <property type="project" value="TreeGrafter"/>
</dbReference>
<dbReference type="CDD" id="cd16462">
    <property type="entry name" value="RING-H2_Pep3p-like"/>
    <property type="match status" value="1"/>
</dbReference>
<proteinExistence type="inferred from homology"/>
<dbReference type="InterPro" id="IPR001394">
    <property type="entry name" value="Peptidase_C19_UCH"/>
</dbReference>
<evidence type="ECO:0000256" key="4">
    <source>
        <dbReference type="ARBA" id="ARBA00022833"/>
    </source>
</evidence>
<feature type="compositionally biased region" description="Low complexity" evidence="9">
    <location>
        <begin position="326"/>
        <end position="339"/>
    </location>
</feature>
<dbReference type="GO" id="GO:0006904">
    <property type="term" value="P:vesicle docking involved in exocytosis"/>
    <property type="evidence" value="ECO:0007669"/>
    <property type="project" value="TreeGrafter"/>
</dbReference>
<evidence type="ECO:0000256" key="5">
    <source>
        <dbReference type="ARBA" id="ARBA00023136"/>
    </source>
</evidence>
<dbReference type="STRING" id="656916.A0A2G7FSP2"/>
<dbReference type="Pfam" id="PF05131">
    <property type="entry name" value="Pep3_Vps18"/>
    <property type="match status" value="1"/>
</dbReference>
<dbReference type="GO" id="GO:0005768">
    <property type="term" value="C:endosome"/>
    <property type="evidence" value="ECO:0007669"/>
    <property type="project" value="TreeGrafter"/>
</dbReference>
<dbReference type="PANTHER" id="PTHR23323">
    <property type="entry name" value="VACUOLAR PROTEIN SORTING-ASSOCIATED PROTEIN"/>
    <property type="match status" value="1"/>
</dbReference>
<dbReference type="PROSITE" id="PS50236">
    <property type="entry name" value="CHCR"/>
    <property type="match status" value="1"/>
</dbReference>
<organism evidence="11 12">
    <name type="scientific">Aspergillus arachidicola</name>
    <dbReference type="NCBI Taxonomy" id="656916"/>
    <lineage>
        <taxon>Eukaryota</taxon>
        <taxon>Fungi</taxon>
        <taxon>Dikarya</taxon>
        <taxon>Ascomycota</taxon>
        <taxon>Pezizomycotina</taxon>
        <taxon>Eurotiomycetes</taxon>
        <taxon>Eurotiomycetidae</taxon>
        <taxon>Eurotiales</taxon>
        <taxon>Aspergillaceae</taxon>
        <taxon>Aspergillus</taxon>
        <taxon>Aspergillus subgen. Circumdati</taxon>
    </lineage>
</organism>
<feature type="repeat" description="CHCR" evidence="7">
    <location>
        <begin position="1274"/>
        <end position="1431"/>
    </location>
</feature>
<dbReference type="GO" id="GO:0007032">
    <property type="term" value="P:endosome organization"/>
    <property type="evidence" value="ECO:0007669"/>
    <property type="project" value="TreeGrafter"/>
</dbReference>
<dbReference type="SUPFAM" id="SSF54001">
    <property type="entry name" value="Cysteine proteinases"/>
    <property type="match status" value="1"/>
</dbReference>
<keyword evidence="5" id="KW-0472">Membrane</keyword>
<evidence type="ECO:0000256" key="3">
    <source>
        <dbReference type="ARBA" id="ARBA00022771"/>
    </source>
</evidence>
<sequence length="1590" mass="178686">MSGIHRFLTRRERNSRDGKKDESSNILSRPLFRGFFSSTQAPVDADEQQKKKQVKLLERRIAQLGITNLKEEHFGYALQSSHAQGDVDRAFDLLLLLEDSIEGIIRGYTPSTKLLGAENRQGVTCYLDALLFAMFARLDCFEAILYKSFNDEPRRKLVILLRLWVNMLRSGKLITTDIVRALFLITLRWEETLTECLKTKHLQDALAECGWEDAARLRQQDTSEAFTFITGTLELPLLTLKMDIYHTGKEDASDDHKFVNERLLEVAIPEPHDGSTVTLEDCLESYFNNRIEVKRHLERRNTVGSTKSVDSLSKGFTTHVETVEISPSPSTSPTALSPPRLDEVTPITSVTESSGSNTPKPRRSSIVQERFIPDPESDGNVTSQRRGSYRKEVMMPAWQFFSLIPWYTDNTPTNDAQVAAHFSSKRPLLGMCLKRYFMSPNGKATRLNTFIDIPTEIGLPHFIQDDNLDEEGPIYGNFKLSLQAMICHRGNSVDSGHYIAIVRGTSAGAPPTSSHSSETAFSDTPQYWMRFDDLAAERVTLVDIERALKHESPYLLFYQILPVNEDAAAVNLPDTAPSSEMSDDLQELDTSAIAQKLSTSGSDLPESCRTEGFRSSRPSFEITAPDNAELLPLEPNDRKHSVAFSDALESNASGGLQRIMALDASNGYVAPSNLTETPDSALFDVRRVQLQFPLAADFVAAQVANNVLILALATNRILRIDLEAPEDIDDIDLPKKSSETGVIRRMFLDPSASHLIITTTLGENYYLHTQSRQPKPLSRLKGVSIESIAWNPSLPTASTREILFGTTDGYIYEAYIEPSTEFYRREERYVTAVYKVPEASPVTGLWAELVQTQSEQRRVLIATHGKLTYFLGRTGRHGREGGGSIYTDLFQRETPFVHEAQKASNSAPSTLAISPSVADGNPAKEFAWLSSQGVYHGQLPYSSDKVNQPFESANMLPRSFFPATESARGGKRLIQNPITAMTLSQWHILTLVEGRVIAVNRMNEEIVYDQAVLEPGQSTLGLLADSTQNTYWLFTNQEIFEIAVEDEDRDIWKVFLQKQMFDEALHYARSSAQKDVVSTASGDFLASKGRFQEAAKIWGKSSKGFEEVCLTLINGGEHDALRKYLLGQLSTYKKSSSMQRIMVASWLVEVFMTKLNSLDDNIATSAEVAEGTSTEDIKGQLSSVRSEFQEFVTKYKSDLDKKTVYGIISSHGREEELLYFATAVSDHNYVLSYWIQREKWPEALNVLQRQSDPDVFYKYSSVLMTHAATGLVDILMRQTNLDPEKLIPALLNYNKMSNVPLNQNQAVRYLNFIIVNHPKPSPAVHNTLISMHASSLSSSEAGLLTYLQSQASSPPPYDADFALRLCIQHQRFQSCIHIYSAMGQYLQAVELALQHEDIELAAIIADRPEGNDKLRKKLWLLVAEKKIQQPGTGIKDAIEFLRRCELLRIEDLIPFFPDFVVIDDFKDEICSALEDYSRHIDALRQEMDNSAHTARQIRSEIAALDMRYAIVEPGEKCWLCSLPVLSRQFFVFPCQHAFHSDCLGKEVLEGAGGKKKYIRDLQSQLNKSDISSSRREEIVKELDGLIAEAW</sequence>
<dbReference type="GO" id="GO:0008270">
    <property type="term" value="F:zinc ion binding"/>
    <property type="evidence" value="ECO:0007669"/>
    <property type="project" value="UniProtKB-KW"/>
</dbReference>
<keyword evidence="8" id="KW-0175">Coiled coil</keyword>
<dbReference type="InterPro" id="IPR007810">
    <property type="entry name" value="Pep3/Vps18_beta-prop"/>
</dbReference>
<feature type="region of interest" description="Disordered" evidence="9">
    <location>
        <begin position="599"/>
        <end position="619"/>
    </location>
</feature>
<evidence type="ECO:0000259" key="10">
    <source>
        <dbReference type="PROSITE" id="PS50235"/>
    </source>
</evidence>
<feature type="domain" description="USP" evidence="10">
    <location>
        <begin position="115"/>
        <end position="561"/>
    </location>
</feature>